<reference evidence="3 4" key="1">
    <citation type="journal article" date="2015" name="Genome Biol. Evol.">
        <title>Characterization of Three Mycobacterium spp. with Potential Use in Bioremediation by Genome Sequencing and Comparative Genomics.</title>
        <authorList>
            <person name="Das S."/>
            <person name="Pettersson B.M."/>
            <person name="Behra P.R."/>
            <person name="Ramesh M."/>
            <person name="Dasgupta S."/>
            <person name="Bhattacharya A."/>
            <person name="Kirsebom L.A."/>
        </authorList>
    </citation>
    <scope>NUCLEOTIDE SEQUENCE [LARGE SCALE GENOMIC DNA]</scope>
    <source>
        <strain evidence="3 4">DSM 43826</strain>
    </source>
</reference>
<protein>
    <submittedName>
        <fullName evidence="3">YciI-like protein</fullName>
    </submittedName>
</protein>
<gene>
    <name evidence="3" type="ORF">MCHLDSM_00219</name>
</gene>
<sequence length="131" mass="14599">MSSSDPNAKARPDERHAGAQKVYFACFTDLVETSRPEDIEGAVPEHKQWLADMEAAKKIFVAGPFLDENYSYSATGLIVFRAETAAEAHALAMQDPMHALGFRTFRIVPWQLNEGTMQIEINFLKGVFGFS</sequence>
<dbReference type="RefSeq" id="WP_048468480.1">
    <property type="nucleotide sequence ID" value="NZ_JYNL01000002.1"/>
</dbReference>
<evidence type="ECO:0000259" key="2">
    <source>
        <dbReference type="Pfam" id="PF03795"/>
    </source>
</evidence>
<dbReference type="Pfam" id="PF03795">
    <property type="entry name" value="YCII"/>
    <property type="match status" value="1"/>
</dbReference>
<organism evidence="3 4">
    <name type="scientific">Mycolicibacterium chlorophenolicum</name>
    <dbReference type="NCBI Taxonomy" id="37916"/>
    <lineage>
        <taxon>Bacteria</taxon>
        <taxon>Bacillati</taxon>
        <taxon>Actinomycetota</taxon>
        <taxon>Actinomycetes</taxon>
        <taxon>Mycobacteriales</taxon>
        <taxon>Mycobacteriaceae</taxon>
        <taxon>Mycolicibacterium</taxon>
    </lineage>
</organism>
<dbReference type="PATRIC" id="fig|37916.4.peg.231"/>
<proteinExistence type="inferred from homology"/>
<dbReference type="Proteomes" id="UP000036513">
    <property type="component" value="Unassembled WGS sequence"/>
</dbReference>
<feature type="domain" description="YCII-related" evidence="2">
    <location>
        <begin position="24"/>
        <end position="110"/>
    </location>
</feature>
<name>A0A0J6WMD5_9MYCO</name>
<accession>A0A0J6WMD5</accession>
<dbReference type="Gene3D" id="3.30.70.1060">
    <property type="entry name" value="Dimeric alpha+beta barrel"/>
    <property type="match status" value="1"/>
</dbReference>
<dbReference type="SUPFAM" id="SSF54909">
    <property type="entry name" value="Dimeric alpha+beta barrel"/>
    <property type="match status" value="1"/>
</dbReference>
<evidence type="ECO:0000313" key="3">
    <source>
        <dbReference type="EMBL" id="KMO83759.1"/>
    </source>
</evidence>
<evidence type="ECO:0000256" key="1">
    <source>
        <dbReference type="ARBA" id="ARBA00007689"/>
    </source>
</evidence>
<dbReference type="EMBL" id="JYNL01000002">
    <property type="protein sequence ID" value="KMO83759.1"/>
    <property type="molecule type" value="Genomic_DNA"/>
</dbReference>
<dbReference type="InterPro" id="IPR011008">
    <property type="entry name" value="Dimeric_a/b-barrel"/>
</dbReference>
<evidence type="ECO:0000313" key="4">
    <source>
        <dbReference type="Proteomes" id="UP000036513"/>
    </source>
</evidence>
<dbReference type="STRING" id="37916.MCHLDSM_00219"/>
<comment type="caution">
    <text evidence="3">The sequence shown here is derived from an EMBL/GenBank/DDBJ whole genome shotgun (WGS) entry which is preliminary data.</text>
</comment>
<dbReference type="AlphaFoldDB" id="A0A0J6WMD5"/>
<keyword evidence="4" id="KW-1185">Reference proteome</keyword>
<comment type="similarity">
    <text evidence="1">Belongs to the YciI family.</text>
</comment>
<dbReference type="InterPro" id="IPR005545">
    <property type="entry name" value="YCII"/>
</dbReference>